<dbReference type="EMBL" id="OX336137">
    <property type="protein sequence ID" value="CAI2717306.1"/>
    <property type="molecule type" value="Genomic_DNA"/>
</dbReference>
<dbReference type="Pfam" id="PF08238">
    <property type="entry name" value="Sel1"/>
    <property type="match status" value="4"/>
</dbReference>
<proteinExistence type="predicted"/>
<sequence length="192" mass="21171">MFNRNTRTVFIPALLAALLAFGAFSACATKNAQLDWHHQGEAAYQNARYQEAATWYLKAAEAGLAEAQTQLGVMYAAGQGVPQDYDAALAWTRQAAEAGHVRAQTNLGILYMTGFGIPRDFEESVKWLTQGAEQGDAKAQTQLGLMHETGIGVRRDRERALYWYRQAVDGTEEPYATLARNGLKRLVGNLTE</sequence>
<dbReference type="SUPFAM" id="SSF81901">
    <property type="entry name" value="HCP-like"/>
    <property type="match status" value="1"/>
</dbReference>
<evidence type="ECO:0000313" key="3">
    <source>
        <dbReference type="Proteomes" id="UP001157733"/>
    </source>
</evidence>
<accession>A0ABM9HB16</accession>
<keyword evidence="2" id="KW-0378">Hydrolase</keyword>
<gene>
    <name evidence="2" type="ORF">NSPWAT_0447</name>
</gene>
<dbReference type="Gene3D" id="1.25.40.10">
    <property type="entry name" value="Tetratricopeptide repeat domain"/>
    <property type="match status" value="1"/>
</dbReference>
<organism evidence="2 3">
    <name type="scientific">Nitrospina watsonii</name>
    <dbReference type="NCBI Taxonomy" id="1323948"/>
    <lineage>
        <taxon>Bacteria</taxon>
        <taxon>Pseudomonadati</taxon>
        <taxon>Nitrospinota/Tectimicrobiota group</taxon>
        <taxon>Nitrospinota</taxon>
        <taxon>Nitrospinia</taxon>
        <taxon>Nitrospinales</taxon>
        <taxon>Nitrospinaceae</taxon>
        <taxon>Nitrospina</taxon>
    </lineage>
</organism>
<dbReference type="SMART" id="SM00671">
    <property type="entry name" value="SEL1"/>
    <property type="match status" value="3"/>
</dbReference>
<dbReference type="InterPro" id="IPR006597">
    <property type="entry name" value="Sel1-like"/>
</dbReference>
<name>A0ABM9HB16_9BACT</name>
<evidence type="ECO:0000256" key="1">
    <source>
        <dbReference type="SAM" id="SignalP"/>
    </source>
</evidence>
<feature type="chain" id="PRO_5045861641" evidence="1">
    <location>
        <begin position="29"/>
        <end position="192"/>
    </location>
</feature>
<feature type="signal peptide" evidence="1">
    <location>
        <begin position="1"/>
        <end position="28"/>
    </location>
</feature>
<evidence type="ECO:0000313" key="2">
    <source>
        <dbReference type="EMBL" id="CAI2717306.1"/>
    </source>
</evidence>
<dbReference type="PANTHER" id="PTHR11102">
    <property type="entry name" value="SEL-1-LIKE PROTEIN"/>
    <property type="match status" value="1"/>
</dbReference>
<dbReference type="InterPro" id="IPR050767">
    <property type="entry name" value="Sel1_AlgK"/>
</dbReference>
<dbReference type="Proteomes" id="UP001157733">
    <property type="component" value="Chromosome"/>
</dbReference>
<dbReference type="EC" id="3.5.2.6" evidence="2"/>
<keyword evidence="1" id="KW-0732">Signal</keyword>
<dbReference type="PROSITE" id="PS51257">
    <property type="entry name" value="PROKAR_LIPOPROTEIN"/>
    <property type="match status" value="1"/>
</dbReference>
<dbReference type="InterPro" id="IPR011990">
    <property type="entry name" value="TPR-like_helical_dom_sf"/>
</dbReference>
<dbReference type="PANTHER" id="PTHR11102:SF160">
    <property type="entry name" value="ERAD-ASSOCIATED E3 UBIQUITIN-PROTEIN LIGASE COMPONENT HRD3"/>
    <property type="match status" value="1"/>
</dbReference>
<keyword evidence="3" id="KW-1185">Reference proteome</keyword>
<dbReference type="GO" id="GO:0008800">
    <property type="term" value="F:beta-lactamase activity"/>
    <property type="evidence" value="ECO:0007669"/>
    <property type="project" value="UniProtKB-EC"/>
</dbReference>
<dbReference type="RefSeq" id="WP_282010256.1">
    <property type="nucleotide sequence ID" value="NZ_OX336137.1"/>
</dbReference>
<protein>
    <submittedName>
        <fullName evidence="2">Beta-lactamase</fullName>
        <ecNumber evidence="2">3.5.2.6</ecNumber>
    </submittedName>
</protein>
<reference evidence="2 3" key="1">
    <citation type="submission" date="2022-09" db="EMBL/GenBank/DDBJ databases">
        <authorList>
            <person name="Kop L."/>
        </authorList>
    </citation>
    <scope>NUCLEOTIDE SEQUENCE [LARGE SCALE GENOMIC DNA]</scope>
    <source>
        <strain evidence="2 3">347</strain>
    </source>
</reference>